<dbReference type="GO" id="GO:0005737">
    <property type="term" value="C:cytoplasm"/>
    <property type="evidence" value="ECO:0007669"/>
    <property type="project" value="TreeGrafter"/>
</dbReference>
<proteinExistence type="predicted"/>
<dbReference type="EMBL" id="MN739271">
    <property type="protein sequence ID" value="QHS96376.1"/>
    <property type="molecule type" value="Genomic_DNA"/>
</dbReference>
<dbReference type="InterPro" id="IPR050566">
    <property type="entry name" value="Deoxyribonucleoside_kinase"/>
</dbReference>
<name>A0A6C0BVW3_9ZZZZ</name>
<dbReference type="PANTHER" id="PTHR10513:SF35">
    <property type="entry name" value="DEOXYADENOSINE KINASE"/>
    <property type="match status" value="1"/>
</dbReference>
<dbReference type="Gene3D" id="3.40.50.300">
    <property type="entry name" value="P-loop containing nucleotide triphosphate hydrolases"/>
    <property type="match status" value="1"/>
</dbReference>
<dbReference type="PIRSF" id="PIRSF000705">
    <property type="entry name" value="DNK"/>
    <property type="match status" value="1"/>
</dbReference>
<dbReference type="InterPro" id="IPR031314">
    <property type="entry name" value="DNK_dom"/>
</dbReference>
<protein>
    <recommendedName>
        <fullName evidence="1">Deoxynucleoside kinase domain-containing protein</fullName>
    </recommendedName>
</protein>
<dbReference type="PANTHER" id="PTHR10513">
    <property type="entry name" value="DEOXYNUCLEOSIDE KINASE"/>
    <property type="match status" value="1"/>
</dbReference>
<organism evidence="2">
    <name type="scientific">viral metagenome</name>
    <dbReference type="NCBI Taxonomy" id="1070528"/>
    <lineage>
        <taxon>unclassified sequences</taxon>
        <taxon>metagenomes</taxon>
        <taxon>organismal metagenomes</taxon>
    </lineage>
</organism>
<sequence>MIFSIEGNIGSGKSTIVKHLQHMMQDGQSFVFVQEPVDTWEEIKDEEGVSILANFYKSQKKFAFPFQMMAYISRLALIRKVIRENPGKHIICERSVYTDRNVFAKMLREDGKITQINYTIYNMWFNEFLEDVKIDNYIYIKASPIVCCNRINNRNRTGEEGIPVEYLQRCGMAHDEWLLNNNNNLVLDVNQNVEENPQILQRWMQEIKTYIEKKLVS</sequence>
<dbReference type="GO" id="GO:0005524">
    <property type="term" value="F:ATP binding"/>
    <property type="evidence" value="ECO:0007669"/>
    <property type="project" value="InterPro"/>
</dbReference>
<evidence type="ECO:0000313" key="2">
    <source>
        <dbReference type="EMBL" id="QHS96376.1"/>
    </source>
</evidence>
<accession>A0A6C0BVW3</accession>
<reference evidence="2" key="1">
    <citation type="journal article" date="2020" name="Nature">
        <title>Giant virus diversity and host interactions through global metagenomics.</title>
        <authorList>
            <person name="Schulz F."/>
            <person name="Roux S."/>
            <person name="Paez-Espino D."/>
            <person name="Jungbluth S."/>
            <person name="Walsh D.A."/>
            <person name="Denef V.J."/>
            <person name="McMahon K.D."/>
            <person name="Konstantinidis K.T."/>
            <person name="Eloe-Fadrosh E.A."/>
            <person name="Kyrpides N.C."/>
            <person name="Woyke T."/>
        </authorList>
    </citation>
    <scope>NUCLEOTIDE SEQUENCE</scope>
    <source>
        <strain evidence="2">GVMAG-M-3300020166-18</strain>
    </source>
</reference>
<evidence type="ECO:0000259" key="1">
    <source>
        <dbReference type="Pfam" id="PF01712"/>
    </source>
</evidence>
<feature type="domain" description="Deoxynucleoside kinase" evidence="1">
    <location>
        <begin position="3"/>
        <end position="211"/>
    </location>
</feature>
<dbReference type="AlphaFoldDB" id="A0A6C0BVW3"/>
<dbReference type="InterPro" id="IPR027417">
    <property type="entry name" value="P-loop_NTPase"/>
</dbReference>
<dbReference type="InterPro" id="IPR002624">
    <property type="entry name" value="DCK/DGK"/>
</dbReference>
<dbReference type="GO" id="GO:0019136">
    <property type="term" value="F:deoxynucleoside kinase activity"/>
    <property type="evidence" value="ECO:0007669"/>
    <property type="project" value="InterPro"/>
</dbReference>
<dbReference type="Pfam" id="PF01712">
    <property type="entry name" value="dNK"/>
    <property type="match status" value="1"/>
</dbReference>
<dbReference type="SUPFAM" id="SSF52540">
    <property type="entry name" value="P-loop containing nucleoside triphosphate hydrolases"/>
    <property type="match status" value="1"/>
</dbReference>